<accession>M7Z7P9</accession>
<comment type="similarity">
    <text evidence="1 3">Belongs to the sulfotransferase 1 family.</text>
</comment>
<dbReference type="Gene3D" id="3.40.50.300">
    <property type="entry name" value="P-loop containing nucleotide triphosphate hydrolases"/>
    <property type="match status" value="1"/>
</dbReference>
<dbReference type="InterPro" id="IPR000863">
    <property type="entry name" value="Sulfotransferase_dom"/>
</dbReference>
<evidence type="ECO:0000256" key="3">
    <source>
        <dbReference type="RuleBase" id="RU361155"/>
    </source>
</evidence>
<dbReference type="STRING" id="4572.M7Z7P9"/>
<dbReference type="SUPFAM" id="SSF52540">
    <property type="entry name" value="P-loop containing nucleoside triphosphate hydrolases"/>
    <property type="match status" value="1"/>
</dbReference>
<reference evidence="5" key="1">
    <citation type="journal article" date="2013" name="Nature">
        <title>Draft genome of the wheat A-genome progenitor Triticum urartu.</title>
        <authorList>
            <person name="Ling H.Q."/>
            <person name="Zhao S."/>
            <person name="Liu D."/>
            <person name="Wang J."/>
            <person name="Sun H."/>
            <person name="Zhang C."/>
            <person name="Fan H."/>
            <person name="Li D."/>
            <person name="Dong L."/>
            <person name="Tao Y."/>
            <person name="Gao C."/>
            <person name="Wu H."/>
            <person name="Li Y."/>
            <person name="Cui Y."/>
            <person name="Guo X."/>
            <person name="Zheng S."/>
            <person name="Wang B."/>
            <person name="Yu K."/>
            <person name="Liang Q."/>
            <person name="Yang W."/>
            <person name="Lou X."/>
            <person name="Chen J."/>
            <person name="Feng M."/>
            <person name="Jian J."/>
            <person name="Zhang X."/>
            <person name="Luo G."/>
            <person name="Jiang Y."/>
            <person name="Liu J."/>
            <person name="Wang Z."/>
            <person name="Sha Y."/>
            <person name="Zhang B."/>
            <person name="Wu H."/>
            <person name="Tang D."/>
            <person name="Shen Q."/>
            <person name="Xue P."/>
            <person name="Zou S."/>
            <person name="Wang X."/>
            <person name="Liu X."/>
            <person name="Wang F."/>
            <person name="Yang Y."/>
            <person name="An X."/>
            <person name="Dong Z."/>
            <person name="Zhang K."/>
            <person name="Zhang X."/>
            <person name="Luo M.C."/>
            <person name="Dvorak J."/>
            <person name="Tong Y."/>
            <person name="Wang J."/>
            <person name="Yang H."/>
            <person name="Li Z."/>
            <person name="Wang D."/>
            <person name="Zhang A."/>
            <person name="Wang J."/>
        </authorList>
    </citation>
    <scope>NUCLEOTIDE SEQUENCE</scope>
</reference>
<sequence length="480" mass="51873">MSSSSSTPAIPPQEGDAETNEELYGQFTELASSWPCSRGLSRANLLYRHEKGWYSTLPPMVGAMVADARFAARPSDVVVATMPKSGTTWMKALLYSTVHRREHAPGGPGHPFNSVGPHECVRHLEYQLYTRNRVPDLAGLPDPRLLATHVPLASLPRSVAASGCRIVYVCRNPKDTLVSTWSFVNKFRAEDGLEPISVEAAAGYFCDGVSASGPYWDHVLGYEEMSRDPAAHVRRLAEFVGRPFSAEEEEDGAVDAVVKLCSFEHMTGLEATKSGKTELVLGAVENSSFFRRGLGVDAVVKLCSFEHMTGLEATKSGKTELVLGAVENSSFFRRGLAGARGLASTSLTKHFLPHTKRCREVDEELLAARNTVAAGEEVAAKRLAATKEDHTIHAAKVEVERLAQDCRRRDSGCEGDSAAAARAVIDCNKGNVTFRVNGNGHTVKMTYVPEDGHRRWAEEATTHQGAPGGPGAPRSGFPAA</sequence>
<organism evidence="5">
    <name type="scientific">Triticum urartu</name>
    <name type="common">Red wild einkorn</name>
    <name type="synonym">Crithodium urartu</name>
    <dbReference type="NCBI Taxonomy" id="4572"/>
    <lineage>
        <taxon>Eukaryota</taxon>
        <taxon>Viridiplantae</taxon>
        <taxon>Streptophyta</taxon>
        <taxon>Embryophyta</taxon>
        <taxon>Tracheophyta</taxon>
        <taxon>Spermatophyta</taxon>
        <taxon>Magnoliopsida</taxon>
        <taxon>Liliopsida</taxon>
        <taxon>Poales</taxon>
        <taxon>Poaceae</taxon>
        <taxon>BOP clade</taxon>
        <taxon>Pooideae</taxon>
        <taxon>Triticodae</taxon>
        <taxon>Triticeae</taxon>
        <taxon>Triticinae</taxon>
        <taxon>Triticum</taxon>
    </lineage>
</organism>
<dbReference type="EC" id="2.8.2.-" evidence="3"/>
<keyword evidence="2 3" id="KW-0808">Transferase</keyword>
<gene>
    <name evidence="5" type="ORF">TRIUR3_17576</name>
</gene>
<dbReference type="InterPro" id="IPR027417">
    <property type="entry name" value="P-loop_NTPase"/>
</dbReference>
<name>M7Z7P9_TRIUA</name>
<dbReference type="EMBL" id="KD123480">
    <property type="protein sequence ID" value="EMS59228.1"/>
    <property type="molecule type" value="Genomic_DNA"/>
</dbReference>
<evidence type="ECO:0000313" key="5">
    <source>
        <dbReference type="EMBL" id="EMS59228.1"/>
    </source>
</evidence>
<evidence type="ECO:0000256" key="1">
    <source>
        <dbReference type="ARBA" id="ARBA00005771"/>
    </source>
</evidence>
<protein>
    <recommendedName>
        <fullName evidence="3">Sulfotransferase</fullName>
        <ecNumber evidence="3">2.8.2.-</ecNumber>
    </recommendedName>
</protein>
<dbReference type="AlphaFoldDB" id="M7Z7P9"/>
<evidence type="ECO:0000256" key="2">
    <source>
        <dbReference type="ARBA" id="ARBA00022679"/>
    </source>
</evidence>
<dbReference type="Pfam" id="PF00685">
    <property type="entry name" value="Sulfotransfer_1"/>
    <property type="match status" value="1"/>
</dbReference>
<feature type="domain" description="Sulfotransferase" evidence="4">
    <location>
        <begin position="74"/>
        <end position="295"/>
    </location>
</feature>
<proteinExistence type="inferred from homology"/>
<evidence type="ECO:0000259" key="4">
    <source>
        <dbReference type="Pfam" id="PF00685"/>
    </source>
</evidence>
<dbReference type="GO" id="GO:0008146">
    <property type="term" value="F:sulfotransferase activity"/>
    <property type="evidence" value="ECO:0007669"/>
    <property type="project" value="InterPro"/>
</dbReference>
<dbReference type="eggNOG" id="KOG1584">
    <property type="taxonomic scope" value="Eukaryota"/>
</dbReference>
<dbReference type="PANTHER" id="PTHR11783">
    <property type="entry name" value="SULFOTRANSFERASE SULT"/>
    <property type="match status" value="1"/>
</dbReference>